<feature type="compositionally biased region" description="Acidic residues" evidence="1">
    <location>
        <begin position="11"/>
        <end position="29"/>
    </location>
</feature>
<dbReference type="Proteomes" id="UP001519331">
    <property type="component" value="Unassembled WGS sequence"/>
</dbReference>
<dbReference type="EMBL" id="JAGINX010000002">
    <property type="protein sequence ID" value="MBP2319550.1"/>
    <property type="molecule type" value="Genomic_DNA"/>
</dbReference>
<evidence type="ECO:0000313" key="3">
    <source>
        <dbReference type="Proteomes" id="UP001519331"/>
    </source>
</evidence>
<keyword evidence="3" id="KW-1185">Reference proteome</keyword>
<accession>A0ABS4T5W3</accession>
<organism evidence="2 3">
    <name type="scientific">Nesterenkonia lacusekhoensis</name>
    <dbReference type="NCBI Taxonomy" id="150832"/>
    <lineage>
        <taxon>Bacteria</taxon>
        <taxon>Bacillati</taxon>
        <taxon>Actinomycetota</taxon>
        <taxon>Actinomycetes</taxon>
        <taxon>Micrococcales</taxon>
        <taxon>Micrococcaceae</taxon>
        <taxon>Nesterenkonia</taxon>
    </lineage>
</organism>
<gene>
    <name evidence="2" type="ORF">JOF45_002633</name>
</gene>
<feature type="compositionally biased region" description="Basic and acidic residues" evidence="1">
    <location>
        <begin position="1"/>
        <end position="10"/>
    </location>
</feature>
<protein>
    <submittedName>
        <fullName evidence="2">Uncharacterized protein</fullName>
    </submittedName>
</protein>
<reference evidence="2 3" key="1">
    <citation type="submission" date="2021-03" db="EMBL/GenBank/DDBJ databases">
        <title>Sequencing the genomes of 1000 actinobacteria strains.</title>
        <authorList>
            <person name="Klenk H.-P."/>
        </authorList>
    </citation>
    <scope>NUCLEOTIDE SEQUENCE [LARGE SCALE GENOMIC DNA]</scope>
    <source>
        <strain evidence="2 3">DSM 12544</strain>
    </source>
</reference>
<comment type="caution">
    <text evidence="2">The sequence shown here is derived from an EMBL/GenBank/DDBJ whole genome shotgun (WGS) entry which is preliminary data.</text>
</comment>
<proteinExistence type="predicted"/>
<feature type="region of interest" description="Disordered" evidence="1">
    <location>
        <begin position="1"/>
        <end position="34"/>
    </location>
</feature>
<dbReference type="RefSeq" id="WP_210051506.1">
    <property type="nucleotide sequence ID" value="NZ_JAGINX010000002.1"/>
</dbReference>
<evidence type="ECO:0000256" key="1">
    <source>
        <dbReference type="SAM" id="MobiDB-lite"/>
    </source>
</evidence>
<name>A0ABS4T5W3_9MICC</name>
<sequence length="52" mass="5761">MGKHMVHDDIPIELDDDVDTSLLDADPDDKDSGLDLEKVHAEELTEAEEVEA</sequence>
<evidence type="ECO:0000313" key="2">
    <source>
        <dbReference type="EMBL" id="MBP2319550.1"/>
    </source>
</evidence>